<organism evidence="1 2">
    <name type="scientific">Photobacterium profundum 3TCK</name>
    <dbReference type="NCBI Taxonomy" id="314280"/>
    <lineage>
        <taxon>Bacteria</taxon>
        <taxon>Pseudomonadati</taxon>
        <taxon>Pseudomonadota</taxon>
        <taxon>Gammaproteobacteria</taxon>
        <taxon>Vibrionales</taxon>
        <taxon>Vibrionaceae</taxon>
        <taxon>Photobacterium</taxon>
    </lineage>
</organism>
<evidence type="ECO:0000313" key="2">
    <source>
        <dbReference type="Proteomes" id="UP000003789"/>
    </source>
</evidence>
<dbReference type="AlphaFoldDB" id="Q1Z8R9"/>
<evidence type="ECO:0000313" key="1">
    <source>
        <dbReference type="EMBL" id="EAS45039.1"/>
    </source>
</evidence>
<protein>
    <submittedName>
        <fullName evidence="1">Uncharacterized protein</fullName>
    </submittedName>
</protein>
<comment type="caution">
    <text evidence="1">The sequence shown here is derived from an EMBL/GenBank/DDBJ whole genome shotgun (WGS) entry which is preliminary data.</text>
</comment>
<dbReference type="Proteomes" id="UP000003789">
    <property type="component" value="Unassembled WGS sequence"/>
</dbReference>
<reference evidence="1 2" key="1">
    <citation type="submission" date="2006-03" db="EMBL/GenBank/DDBJ databases">
        <authorList>
            <person name="Bartlett D.H."/>
            <person name="Valle G."/>
            <person name="Lauro F.M."/>
            <person name="Vezzi A."/>
            <person name="Simonato F."/>
            <person name="Eloe E."/>
            <person name="Vitulo N."/>
            <person name="Stratton T.K."/>
            <person name="D'angelo M."/>
            <person name="Ferriera S."/>
            <person name="Johnson J."/>
            <person name="Kravitz S."/>
            <person name="Beeson K."/>
            <person name="Sutton G."/>
            <person name="Rogers Y."/>
            <person name="Friedman R."/>
            <person name="Frazier M."/>
            <person name="Venter J.C."/>
        </authorList>
    </citation>
    <scope>NUCLEOTIDE SEQUENCE [LARGE SCALE GENOMIC DNA]</scope>
    <source>
        <strain evidence="1 2">3TCK</strain>
    </source>
</reference>
<proteinExistence type="predicted"/>
<dbReference type="EMBL" id="AAPH01000002">
    <property type="protein sequence ID" value="EAS45039.1"/>
    <property type="molecule type" value="Genomic_DNA"/>
</dbReference>
<gene>
    <name evidence="1" type="ORF">P3TCK_21185</name>
</gene>
<name>Q1Z8R9_9GAMM</name>
<dbReference type="HOGENOM" id="CLU_3375171_0_0_6"/>
<accession>Q1Z8R9</accession>
<sequence length="34" mass="3848">MHIKQVISVTINKADGDKKAVLRLRKILRNDGSE</sequence>